<keyword evidence="6 9" id="KW-0804">Transcription</keyword>
<feature type="compositionally biased region" description="Low complexity" evidence="10">
    <location>
        <begin position="218"/>
        <end position="236"/>
    </location>
</feature>
<proteinExistence type="predicted"/>
<dbReference type="GO" id="GO:0003677">
    <property type="term" value="F:DNA binding"/>
    <property type="evidence" value="ECO:0007669"/>
    <property type="project" value="UniProtKB-UniRule"/>
</dbReference>
<protein>
    <recommendedName>
        <fullName evidence="9">Dof zinc finger protein</fullName>
    </recommendedName>
</protein>
<keyword evidence="7 8" id="KW-0539">Nucleus</keyword>
<keyword evidence="1 9" id="KW-0479">Metal-binding</keyword>
<dbReference type="Pfam" id="PF02701">
    <property type="entry name" value="Zn_ribbon_Dof"/>
    <property type="match status" value="1"/>
</dbReference>
<dbReference type="GO" id="GO:0008270">
    <property type="term" value="F:zinc ion binding"/>
    <property type="evidence" value="ECO:0007669"/>
    <property type="project" value="UniProtKB-KW"/>
</dbReference>
<keyword evidence="13" id="KW-1185">Reference proteome</keyword>
<feature type="domain" description="Dof-type" evidence="11">
    <location>
        <begin position="47"/>
        <end position="101"/>
    </location>
</feature>
<evidence type="ECO:0000256" key="3">
    <source>
        <dbReference type="ARBA" id="ARBA00022833"/>
    </source>
</evidence>
<evidence type="ECO:0000256" key="5">
    <source>
        <dbReference type="ARBA" id="ARBA00023125"/>
    </source>
</evidence>
<evidence type="ECO:0000256" key="1">
    <source>
        <dbReference type="ARBA" id="ARBA00022723"/>
    </source>
</evidence>
<dbReference type="PANTHER" id="PTHR31992:SF205">
    <property type="entry name" value="DOF ZINC FINGER PROTEIN"/>
    <property type="match status" value="1"/>
</dbReference>
<evidence type="ECO:0000313" key="13">
    <source>
        <dbReference type="Proteomes" id="UP001346149"/>
    </source>
</evidence>
<feature type="region of interest" description="Disordered" evidence="10">
    <location>
        <begin position="1"/>
        <end position="26"/>
    </location>
</feature>
<comment type="caution">
    <text evidence="12">The sequence shown here is derived from an EMBL/GenBank/DDBJ whole genome shotgun (WGS) entry which is preliminary data.</text>
</comment>
<feature type="region of interest" description="Disordered" evidence="10">
    <location>
        <begin position="217"/>
        <end position="249"/>
    </location>
</feature>
<keyword evidence="5 8" id="KW-0238">DNA-binding</keyword>
<organism evidence="12 13">
    <name type="scientific">Trapa natans</name>
    <name type="common">Water chestnut</name>
    <dbReference type="NCBI Taxonomy" id="22666"/>
    <lineage>
        <taxon>Eukaryota</taxon>
        <taxon>Viridiplantae</taxon>
        <taxon>Streptophyta</taxon>
        <taxon>Embryophyta</taxon>
        <taxon>Tracheophyta</taxon>
        <taxon>Spermatophyta</taxon>
        <taxon>Magnoliopsida</taxon>
        <taxon>eudicotyledons</taxon>
        <taxon>Gunneridae</taxon>
        <taxon>Pentapetalae</taxon>
        <taxon>rosids</taxon>
        <taxon>malvids</taxon>
        <taxon>Myrtales</taxon>
        <taxon>Lythraceae</taxon>
        <taxon>Trapa</taxon>
    </lineage>
</organism>
<feature type="compositionally biased region" description="Gly residues" evidence="10">
    <location>
        <begin position="12"/>
        <end position="25"/>
    </location>
</feature>
<dbReference type="EMBL" id="JAXQNO010000007">
    <property type="protein sequence ID" value="KAK4794925.1"/>
    <property type="molecule type" value="Genomic_DNA"/>
</dbReference>
<dbReference type="PROSITE" id="PS50884">
    <property type="entry name" value="ZF_DOF_2"/>
    <property type="match status" value="1"/>
</dbReference>
<dbReference type="PROSITE" id="PS01361">
    <property type="entry name" value="ZF_DOF_1"/>
    <property type="match status" value="1"/>
</dbReference>
<reference evidence="12 13" key="1">
    <citation type="journal article" date="2023" name="Hortic Res">
        <title>Pangenome of water caltrop reveals structural variations and asymmetric subgenome divergence after allopolyploidization.</title>
        <authorList>
            <person name="Zhang X."/>
            <person name="Chen Y."/>
            <person name="Wang L."/>
            <person name="Yuan Y."/>
            <person name="Fang M."/>
            <person name="Shi L."/>
            <person name="Lu R."/>
            <person name="Comes H.P."/>
            <person name="Ma Y."/>
            <person name="Chen Y."/>
            <person name="Huang G."/>
            <person name="Zhou Y."/>
            <person name="Zheng Z."/>
            <person name="Qiu Y."/>
        </authorList>
    </citation>
    <scope>NUCLEOTIDE SEQUENCE [LARGE SCALE GENOMIC DNA]</scope>
    <source>
        <strain evidence="12">F231</strain>
    </source>
</reference>
<evidence type="ECO:0000256" key="4">
    <source>
        <dbReference type="ARBA" id="ARBA00023015"/>
    </source>
</evidence>
<accession>A0AAN7LXW1</accession>
<keyword evidence="3 9" id="KW-0862">Zinc</keyword>
<gene>
    <name evidence="12" type="ORF">SAY86_012919</name>
</gene>
<evidence type="ECO:0000256" key="7">
    <source>
        <dbReference type="ARBA" id="ARBA00023242"/>
    </source>
</evidence>
<evidence type="ECO:0000256" key="9">
    <source>
        <dbReference type="RuleBase" id="RU369094"/>
    </source>
</evidence>
<dbReference type="PANTHER" id="PTHR31992">
    <property type="entry name" value="DOF ZINC FINGER PROTEIN DOF1.4-RELATED"/>
    <property type="match status" value="1"/>
</dbReference>
<evidence type="ECO:0000256" key="6">
    <source>
        <dbReference type="ARBA" id="ARBA00023163"/>
    </source>
</evidence>
<evidence type="ECO:0000256" key="8">
    <source>
        <dbReference type="PROSITE-ProRule" id="PRU00071"/>
    </source>
</evidence>
<comment type="subcellular location">
    <subcellularLocation>
        <location evidence="8 9">Nucleus</location>
    </subcellularLocation>
</comment>
<sequence>MKDIQSIAGGSIFDGGGGGGSGGDGVGDRNLRTLDYHHHHRHRHQELKCPRCDSLNTKFCYYNNYNLSQPRHFCKNCHRYWTNGGVLRNVPVGGGCRKKKRSKAKLYSPEEHLPLGAETVATTARGHTRDCKTSTHSSNESSSLIGTTTRTAVVETVSATSSVTPASFFSVTDSKSMNTQAMDAPPNNHGGFFSEMGSLAGLMAPTSEPPPFGYGSVLDQSSQWSQQEDLQQQKIKQPGEIPPSDDGGTSLCQTVRPPVNESCRPWEWPTSADQEQFDLMGGAVDQGYWGQISQWADYLHLPDL</sequence>
<evidence type="ECO:0000313" key="12">
    <source>
        <dbReference type="EMBL" id="KAK4794925.1"/>
    </source>
</evidence>
<keyword evidence="2 8" id="KW-0863">Zinc-finger</keyword>
<evidence type="ECO:0000256" key="2">
    <source>
        <dbReference type="ARBA" id="ARBA00022771"/>
    </source>
</evidence>
<comment type="function">
    <text evidence="9">Transcription factor that binds specifically to a 5'-AA[AG]G-3' consensus core sequence.</text>
</comment>
<dbReference type="AlphaFoldDB" id="A0AAN7LXW1"/>
<dbReference type="InterPro" id="IPR045174">
    <property type="entry name" value="Dof"/>
</dbReference>
<dbReference type="GO" id="GO:0005634">
    <property type="term" value="C:nucleus"/>
    <property type="evidence" value="ECO:0007669"/>
    <property type="project" value="UniProtKB-SubCell"/>
</dbReference>
<dbReference type="GO" id="GO:0003700">
    <property type="term" value="F:DNA-binding transcription factor activity"/>
    <property type="evidence" value="ECO:0007669"/>
    <property type="project" value="UniProtKB-UniRule"/>
</dbReference>
<name>A0AAN7LXW1_TRANT</name>
<dbReference type="Proteomes" id="UP001346149">
    <property type="component" value="Unassembled WGS sequence"/>
</dbReference>
<keyword evidence="4 9" id="KW-0805">Transcription regulation</keyword>
<evidence type="ECO:0000259" key="11">
    <source>
        <dbReference type="PROSITE" id="PS50884"/>
    </source>
</evidence>
<dbReference type="InterPro" id="IPR003851">
    <property type="entry name" value="Znf_Dof"/>
</dbReference>
<evidence type="ECO:0000256" key="10">
    <source>
        <dbReference type="SAM" id="MobiDB-lite"/>
    </source>
</evidence>